<organism evidence="3">
    <name type="scientific">freshwater metagenome</name>
    <dbReference type="NCBI Taxonomy" id="449393"/>
    <lineage>
        <taxon>unclassified sequences</taxon>
        <taxon>metagenomes</taxon>
        <taxon>ecological metagenomes</taxon>
    </lineage>
</organism>
<dbReference type="Pfam" id="PF01464">
    <property type="entry name" value="SLT"/>
    <property type="match status" value="1"/>
</dbReference>
<dbReference type="AlphaFoldDB" id="A0A6J6IQA7"/>
<evidence type="ECO:0000259" key="1">
    <source>
        <dbReference type="Pfam" id="PF01464"/>
    </source>
</evidence>
<reference evidence="3" key="1">
    <citation type="submission" date="2020-05" db="EMBL/GenBank/DDBJ databases">
        <authorList>
            <person name="Chiriac C."/>
            <person name="Salcher M."/>
            <person name="Ghai R."/>
            <person name="Kavagutti S V."/>
        </authorList>
    </citation>
    <scope>NUCLEOTIDE SEQUENCE</scope>
</reference>
<accession>A0A6J6IQA7</accession>
<sequence length="185" mass="20921">MKIKYKQASWTLIAAFLIAASAQPTANGLDLPGSTQLYFPEVAALNITTGQSGESSVMTPLANVFAPDMSRVALMARQVEMARTPSGAKYVTRQLMMDQYQWGKFQFTCLNRLWTKESNWNYKAHNYKSGAHGIPQALPANKMALISSDWRTNPVTQISWGLRYIEDRYSSPCAAWSKFKRSRYY</sequence>
<gene>
    <name evidence="2" type="ORF">UFOPK1440_00554</name>
    <name evidence="3" type="ORF">UFOPK1946_00883</name>
</gene>
<name>A0A6J6IQA7_9ZZZZ</name>
<evidence type="ECO:0000313" key="2">
    <source>
        <dbReference type="EMBL" id="CAB4542592.1"/>
    </source>
</evidence>
<proteinExistence type="predicted"/>
<dbReference type="SUPFAM" id="SSF53955">
    <property type="entry name" value="Lysozyme-like"/>
    <property type="match status" value="1"/>
</dbReference>
<dbReference type="InterPro" id="IPR008258">
    <property type="entry name" value="Transglycosylase_SLT_dom_1"/>
</dbReference>
<dbReference type="EMBL" id="CAEZSP010000021">
    <property type="protein sequence ID" value="CAB4542592.1"/>
    <property type="molecule type" value="Genomic_DNA"/>
</dbReference>
<evidence type="ECO:0000313" key="3">
    <source>
        <dbReference type="EMBL" id="CAB4626548.1"/>
    </source>
</evidence>
<dbReference type="InterPro" id="IPR023346">
    <property type="entry name" value="Lysozyme-like_dom_sf"/>
</dbReference>
<protein>
    <submittedName>
        <fullName evidence="3">Unannotated protein</fullName>
    </submittedName>
</protein>
<feature type="domain" description="Transglycosylase SLT" evidence="1">
    <location>
        <begin position="113"/>
        <end position="171"/>
    </location>
</feature>
<dbReference type="EMBL" id="CAEZVG010000052">
    <property type="protein sequence ID" value="CAB4626548.1"/>
    <property type="molecule type" value="Genomic_DNA"/>
</dbReference>